<protein>
    <submittedName>
        <fullName evidence="1">Uncharacterized protein</fullName>
    </submittedName>
</protein>
<gene>
    <name evidence="1" type="ORF">NA56DRAFT_700769</name>
</gene>
<evidence type="ECO:0000313" key="1">
    <source>
        <dbReference type="EMBL" id="PMD24286.1"/>
    </source>
</evidence>
<dbReference type="Proteomes" id="UP000235672">
    <property type="component" value="Unassembled WGS sequence"/>
</dbReference>
<dbReference type="EMBL" id="KZ613473">
    <property type="protein sequence ID" value="PMD24286.1"/>
    <property type="molecule type" value="Genomic_DNA"/>
</dbReference>
<reference evidence="1 2" key="1">
    <citation type="submission" date="2016-05" db="EMBL/GenBank/DDBJ databases">
        <title>A degradative enzymes factory behind the ericoid mycorrhizal symbiosis.</title>
        <authorList>
            <consortium name="DOE Joint Genome Institute"/>
            <person name="Martino E."/>
            <person name="Morin E."/>
            <person name="Grelet G."/>
            <person name="Kuo A."/>
            <person name="Kohler A."/>
            <person name="Daghino S."/>
            <person name="Barry K."/>
            <person name="Choi C."/>
            <person name="Cichocki N."/>
            <person name="Clum A."/>
            <person name="Copeland A."/>
            <person name="Hainaut M."/>
            <person name="Haridas S."/>
            <person name="Labutti K."/>
            <person name="Lindquist E."/>
            <person name="Lipzen A."/>
            <person name="Khouja H.-R."/>
            <person name="Murat C."/>
            <person name="Ohm R."/>
            <person name="Olson A."/>
            <person name="Spatafora J."/>
            <person name="Veneault-Fourrey C."/>
            <person name="Henrissat B."/>
            <person name="Grigoriev I."/>
            <person name="Martin F."/>
            <person name="Perotto S."/>
        </authorList>
    </citation>
    <scope>NUCLEOTIDE SEQUENCE [LARGE SCALE GENOMIC DNA]</scope>
    <source>
        <strain evidence="1 2">UAMH 7357</strain>
    </source>
</reference>
<proteinExistence type="predicted"/>
<dbReference type="AlphaFoldDB" id="A0A2J6QDF5"/>
<keyword evidence="2" id="KW-1185">Reference proteome</keyword>
<evidence type="ECO:0000313" key="2">
    <source>
        <dbReference type="Proteomes" id="UP000235672"/>
    </source>
</evidence>
<organism evidence="1 2">
    <name type="scientific">Hyaloscypha hepaticicola</name>
    <dbReference type="NCBI Taxonomy" id="2082293"/>
    <lineage>
        <taxon>Eukaryota</taxon>
        <taxon>Fungi</taxon>
        <taxon>Dikarya</taxon>
        <taxon>Ascomycota</taxon>
        <taxon>Pezizomycotina</taxon>
        <taxon>Leotiomycetes</taxon>
        <taxon>Helotiales</taxon>
        <taxon>Hyaloscyphaceae</taxon>
        <taxon>Hyaloscypha</taxon>
    </lineage>
</organism>
<accession>A0A2J6QDF5</accession>
<name>A0A2J6QDF5_9HELO</name>
<sequence length="232" mass="25820">MARHAVKQFNAQQQWPQNPNLPIPVQLSSSNASHRRIRLARESLSLSLNLCTWALTEPGVRVRSRPLHFPSAPLVYFPSLTATLPRQPPLFFAAAFCHTADLRYGYLSLFPPFYRNIDRSVIGKVALRSGTRRRSHHRPFRSNNIVLSVCHGPPVQPWVYDTGLTVPPANPAPASFGCSRFAGRPPNGSINRVLSYETARYRQLLPAAVHCNSGGCLNLTPVPARERVILEG</sequence>